<feature type="compositionally biased region" description="Low complexity" evidence="1">
    <location>
        <begin position="134"/>
        <end position="147"/>
    </location>
</feature>
<feature type="non-terminal residue" evidence="2">
    <location>
        <position position="1"/>
    </location>
</feature>
<evidence type="ECO:0000313" key="3">
    <source>
        <dbReference type="Proteomes" id="UP001189429"/>
    </source>
</evidence>
<evidence type="ECO:0000313" key="2">
    <source>
        <dbReference type="EMBL" id="CAK0883372.1"/>
    </source>
</evidence>
<evidence type="ECO:0000256" key="1">
    <source>
        <dbReference type="SAM" id="MobiDB-lite"/>
    </source>
</evidence>
<keyword evidence="3" id="KW-1185">Reference proteome</keyword>
<feature type="compositionally biased region" description="Pro residues" evidence="1">
    <location>
        <begin position="58"/>
        <end position="68"/>
    </location>
</feature>
<name>A0ABN9WEM8_9DINO</name>
<dbReference type="EMBL" id="CAUYUJ010018405">
    <property type="protein sequence ID" value="CAK0883372.1"/>
    <property type="molecule type" value="Genomic_DNA"/>
</dbReference>
<reference evidence="2" key="1">
    <citation type="submission" date="2023-10" db="EMBL/GenBank/DDBJ databases">
        <authorList>
            <person name="Chen Y."/>
            <person name="Shah S."/>
            <person name="Dougan E. K."/>
            <person name="Thang M."/>
            <person name="Chan C."/>
        </authorList>
    </citation>
    <scope>NUCLEOTIDE SEQUENCE [LARGE SCALE GENOMIC DNA]</scope>
</reference>
<gene>
    <name evidence="2" type="ORF">PCOR1329_LOCUS65606</name>
</gene>
<comment type="caution">
    <text evidence="2">The sequence shown here is derived from an EMBL/GenBank/DDBJ whole genome shotgun (WGS) entry which is preliminary data.</text>
</comment>
<proteinExistence type="predicted"/>
<feature type="compositionally biased region" description="Low complexity" evidence="1">
    <location>
        <begin position="69"/>
        <end position="91"/>
    </location>
</feature>
<sequence>FLPAERDAPGPPSRGPTKGGAAALRPPRGDSGRLLPAAGARPPRGPPREHEHRRPSPSAGPLPPPPAAGGPRPSRDASAAAPASSGEAARPPLDPEEVRDMQQSFRRMQEDIATAMHGTTRSPRPAAGPPVQRPPQGRRAAAPTPRQGRGGATPGGRSDRHRGVEGVEASGEASRLAIALSVSVASSVLIQVPTLISQEDVEVAFAEEGGTKEYPVALAQTQVTLWKKWKPDRGEYKAALAKLKQAKAQVLTAKSLEQQAQPLSDQLSVQRQKLEPQKQEAIELVDRIVKAESKAIADGQPVHIPAAAGLDDPKDGKTAAVDQTQGLVRSAAALEQIAEGVVKVQGASGPDAKMAGAAAAGLSETSRNLLATIGQLQDDVGHQVLVAGDFSQAPSKLTETEFLPRSTMSAIAPPTATFRTED</sequence>
<feature type="region of interest" description="Disordered" evidence="1">
    <location>
        <begin position="1"/>
        <end position="171"/>
    </location>
</feature>
<accession>A0ABN9WEM8</accession>
<organism evidence="2 3">
    <name type="scientific">Prorocentrum cordatum</name>
    <dbReference type="NCBI Taxonomy" id="2364126"/>
    <lineage>
        <taxon>Eukaryota</taxon>
        <taxon>Sar</taxon>
        <taxon>Alveolata</taxon>
        <taxon>Dinophyceae</taxon>
        <taxon>Prorocentrales</taxon>
        <taxon>Prorocentraceae</taxon>
        <taxon>Prorocentrum</taxon>
    </lineage>
</organism>
<protein>
    <submittedName>
        <fullName evidence="2">Uncharacterized protein</fullName>
    </submittedName>
</protein>
<feature type="compositionally biased region" description="Low complexity" evidence="1">
    <location>
        <begin position="33"/>
        <end position="42"/>
    </location>
</feature>
<dbReference type="Proteomes" id="UP001189429">
    <property type="component" value="Unassembled WGS sequence"/>
</dbReference>